<dbReference type="PANTHER" id="PTHR24033:SF193">
    <property type="entry name" value="NETRIN-G1-RELATED"/>
    <property type="match status" value="1"/>
</dbReference>
<feature type="domain" description="EGF-like" evidence="4">
    <location>
        <begin position="294"/>
        <end position="331"/>
    </location>
</feature>
<dbReference type="SUPFAM" id="SSF57196">
    <property type="entry name" value="EGF/Laminin"/>
    <property type="match status" value="9"/>
</dbReference>
<feature type="disulfide bond" evidence="2">
    <location>
        <begin position="660"/>
        <end position="669"/>
    </location>
</feature>
<feature type="domain" description="EGF-like" evidence="4">
    <location>
        <begin position="21"/>
        <end position="59"/>
    </location>
</feature>
<dbReference type="InterPro" id="IPR001881">
    <property type="entry name" value="EGF-like_Ca-bd_dom"/>
</dbReference>
<feature type="domain" description="EGF-like" evidence="4">
    <location>
        <begin position="253"/>
        <end position="290"/>
    </location>
</feature>
<dbReference type="HOGENOM" id="CLU_353500_0_0_1"/>
<dbReference type="AlphaFoldDB" id="B3RZW6"/>
<dbReference type="KEGG" id="tad:TRIADDRAFT_57600"/>
<dbReference type="PANTHER" id="PTHR24033">
    <property type="entry name" value="EGF-LIKE DOMAIN-CONTAINING PROTEIN"/>
    <property type="match status" value="1"/>
</dbReference>
<dbReference type="CDD" id="cd00054">
    <property type="entry name" value="EGF_CA"/>
    <property type="match status" value="3"/>
</dbReference>
<gene>
    <name evidence="5" type="ORF">TRIADDRAFT_57600</name>
</gene>
<dbReference type="PROSITE" id="PS00022">
    <property type="entry name" value="EGF_1"/>
    <property type="match status" value="10"/>
</dbReference>
<feature type="disulfide bond" evidence="2">
    <location>
        <begin position="240"/>
        <end position="249"/>
    </location>
</feature>
<feature type="disulfide bond" evidence="2">
    <location>
        <begin position="321"/>
        <end position="330"/>
    </location>
</feature>
<evidence type="ECO:0000259" key="4">
    <source>
        <dbReference type="PROSITE" id="PS50026"/>
    </source>
</evidence>
<dbReference type="PROSITE" id="PS50026">
    <property type="entry name" value="EGF_3"/>
    <property type="match status" value="9"/>
</dbReference>
<dbReference type="SMART" id="SM00179">
    <property type="entry name" value="EGF_CA"/>
    <property type="match status" value="8"/>
</dbReference>
<dbReference type="OrthoDB" id="6116165at2759"/>
<accession>B3RZW6</accession>
<keyword evidence="2" id="KW-0245">EGF-like domain</keyword>
<feature type="domain" description="EGF-like" evidence="4">
    <location>
        <begin position="376"/>
        <end position="412"/>
    </location>
</feature>
<dbReference type="Gene3D" id="2.10.25.10">
    <property type="entry name" value="Laminin"/>
    <property type="match status" value="9"/>
</dbReference>
<feature type="disulfide bond" evidence="2">
    <location>
        <begin position="280"/>
        <end position="289"/>
    </location>
</feature>
<dbReference type="FunFam" id="2.10.25.10:FF:000699">
    <property type="entry name" value="Uncharacterized protein, isoform C"/>
    <property type="match status" value="1"/>
</dbReference>
<evidence type="ECO:0008006" key="7">
    <source>
        <dbReference type="Google" id="ProtNLM"/>
    </source>
</evidence>
<feature type="domain" description="CUB" evidence="3">
    <location>
        <begin position="519"/>
        <end position="631"/>
    </location>
</feature>
<feature type="disulfide bond" evidence="2">
    <location>
        <begin position="343"/>
        <end position="360"/>
    </location>
</feature>
<keyword evidence="1 2" id="KW-1015">Disulfide bond</keyword>
<dbReference type="Proteomes" id="UP000009022">
    <property type="component" value="Unassembled WGS sequence"/>
</dbReference>
<feature type="disulfide bond" evidence="2">
    <location>
        <begin position="257"/>
        <end position="267"/>
    </location>
</feature>
<comment type="caution">
    <text evidence="2">Lacks conserved residue(s) required for the propagation of feature annotation.</text>
</comment>
<feature type="domain" description="EGF-like" evidence="4">
    <location>
        <begin position="633"/>
        <end position="670"/>
    </location>
</feature>
<sequence length="795" mass="88118">MGGLCICYPGFHGSSCDEYSPSSPCYGNPCQNSGTCFPTNGGKSILCYCVNGFTGARCESAVAIVVNISKLTGGSDATPSPAMNSTTEGTSQLNHTNSVNFIHSNDTAHFTNETEIFMNGTGTFDNSTQDSNETNWYDNQLNNTSTFQNRTANNDTDYGFNNNSMQCNITTCRAGQCVNMNNNTSVCVCFEGWGGVALLVKKLQFDNLTLNYPHADPCESYPCLNNGSCLSNGTDYICNCLVRYEGRDCEIKIPKPCDPSPCANGICTEISNGTSYTCECYEGYEGQNCDWISGIRVCEEKPCQNGGSCQRFGPTSYKCSCAWGYAGRNCDIYEGTACDRNPCNYGSCTATGRGKDSYICNCKLGYLGRNCDRADVGTACDSQPCRNGTCSLNTNTDYTCACFPGYTGRYCQHRLTACYKMPCSNGYCTDVDGGRDYRCTCYGGFGGRNCDRYIGLPCHNNECYNGGLCQNVNNYRDFQCTCQPGFYGRQCQDSISQTTVPPTTEATTQKPTESSIGRCGGNFTGSRGILTSPRFPQSYPPRARCIYEIHLPKHQRIDIRFDTFDLEAGIFGCYDILRIYDGGHYRHDLAAAACGKRRYLRYESKTNLIYIVFMSDKNIERKGFYATYSAVEDKSPCKPDTCKNNGKCIAISSEKYKCRCERGYIGERCESKLITKTFKTRSGLVASPNYFGEYAKSVRCIFTITAPTYRHVLLTFERFHLSNPDTNGKCSEFMKIIDGSTRSRRILFNGCGIRSPGTLMSSYNRMTIIYVTNNARTGYGFKATYRTRYCEYLSN</sequence>
<protein>
    <recommendedName>
        <fullName evidence="7">Cubilin</fullName>
    </recommendedName>
</protein>
<dbReference type="PhylomeDB" id="B3RZW6"/>
<feature type="disulfide bond" evidence="2">
    <location>
        <begin position="338"/>
        <end position="348"/>
    </location>
</feature>
<dbReference type="GO" id="GO:0005509">
    <property type="term" value="F:calcium ion binding"/>
    <property type="evidence" value="ECO:0007669"/>
    <property type="project" value="InterPro"/>
</dbReference>
<dbReference type="GeneID" id="6754646"/>
<dbReference type="Pfam" id="PF00008">
    <property type="entry name" value="EGF"/>
    <property type="match status" value="2"/>
</dbReference>
<feature type="domain" description="EGF-like" evidence="4">
    <location>
        <begin position="414"/>
        <end position="451"/>
    </location>
</feature>
<dbReference type="CDD" id="cd00041">
    <property type="entry name" value="CUB"/>
    <property type="match status" value="2"/>
</dbReference>
<dbReference type="PROSITE" id="PS01180">
    <property type="entry name" value="CUB"/>
    <property type="match status" value="2"/>
</dbReference>
<dbReference type="RefSeq" id="XP_002113808.1">
    <property type="nucleotide sequence ID" value="XM_002113772.1"/>
</dbReference>
<feature type="domain" description="EGF-like" evidence="4">
    <location>
        <begin position="214"/>
        <end position="250"/>
    </location>
</feature>
<dbReference type="SUPFAM" id="SSF49854">
    <property type="entry name" value="Spermadhesin, CUB domain"/>
    <property type="match status" value="2"/>
</dbReference>
<feature type="disulfide bond" evidence="2">
    <location>
        <begin position="463"/>
        <end position="480"/>
    </location>
</feature>
<feature type="disulfide bond" evidence="2">
    <location>
        <begin position="482"/>
        <end position="491"/>
    </location>
</feature>
<dbReference type="InterPro" id="IPR035914">
    <property type="entry name" value="Sperma_CUB_dom_sf"/>
</dbReference>
<evidence type="ECO:0000259" key="3">
    <source>
        <dbReference type="PROSITE" id="PS01180"/>
    </source>
</evidence>
<dbReference type="SMART" id="SM00181">
    <property type="entry name" value="EGF"/>
    <property type="match status" value="10"/>
</dbReference>
<dbReference type="PROSITE" id="PS01186">
    <property type="entry name" value="EGF_2"/>
    <property type="match status" value="9"/>
</dbReference>
<dbReference type="InterPro" id="IPR051830">
    <property type="entry name" value="NOTCH_homolog"/>
</dbReference>
<dbReference type="eggNOG" id="KOG3714">
    <property type="taxonomic scope" value="Eukaryota"/>
</dbReference>
<feature type="disulfide bond" evidence="2">
    <location>
        <begin position="362"/>
        <end position="371"/>
    </location>
</feature>
<dbReference type="InterPro" id="IPR000742">
    <property type="entry name" value="EGF"/>
</dbReference>
<dbReference type="InterPro" id="IPR000859">
    <property type="entry name" value="CUB_dom"/>
</dbReference>
<dbReference type="FunFam" id="2.60.120.290:FF:000013">
    <property type="entry name" value="Membrane frizzled-related protein"/>
    <property type="match status" value="1"/>
</dbReference>
<dbReference type="Gene3D" id="2.60.120.290">
    <property type="entry name" value="Spermadhesin, CUB domain"/>
    <property type="match status" value="2"/>
</dbReference>
<proteinExistence type="predicted"/>
<feature type="domain" description="EGF-like" evidence="4">
    <location>
        <begin position="454"/>
        <end position="492"/>
    </location>
</feature>
<name>B3RZW6_TRIAD</name>
<dbReference type="Pfam" id="PF00431">
    <property type="entry name" value="CUB"/>
    <property type="match status" value="2"/>
</dbReference>
<feature type="domain" description="EGF-like" evidence="4">
    <location>
        <begin position="334"/>
        <end position="372"/>
    </location>
</feature>
<feature type="disulfide bond" evidence="2">
    <location>
        <begin position="418"/>
        <end position="428"/>
    </location>
</feature>
<dbReference type="STRING" id="10228.B3RZW6"/>
<feature type="disulfide bond" evidence="2">
    <location>
        <begin position="49"/>
        <end position="58"/>
    </location>
</feature>
<evidence type="ECO:0000256" key="2">
    <source>
        <dbReference type="PROSITE-ProRule" id="PRU00076"/>
    </source>
</evidence>
<evidence type="ECO:0000313" key="5">
    <source>
        <dbReference type="EMBL" id="EDV24282.1"/>
    </source>
</evidence>
<feature type="disulfide bond" evidence="2">
    <location>
        <begin position="30"/>
        <end position="47"/>
    </location>
</feature>
<organism evidence="5 6">
    <name type="scientific">Trichoplax adhaerens</name>
    <name type="common">Trichoplax reptans</name>
    <dbReference type="NCBI Taxonomy" id="10228"/>
    <lineage>
        <taxon>Eukaryota</taxon>
        <taxon>Metazoa</taxon>
        <taxon>Placozoa</taxon>
        <taxon>Uniplacotomia</taxon>
        <taxon>Trichoplacea</taxon>
        <taxon>Trichoplacidae</taxon>
        <taxon>Trichoplax</taxon>
    </lineage>
</organism>
<dbReference type="EMBL" id="DS985246">
    <property type="protein sequence ID" value="EDV24282.1"/>
    <property type="molecule type" value="Genomic_DNA"/>
</dbReference>
<dbReference type="CTD" id="6754646"/>
<dbReference type="eggNOG" id="KOG1217">
    <property type="taxonomic scope" value="Eukaryota"/>
</dbReference>
<feature type="disulfide bond" evidence="2">
    <location>
        <begin position="402"/>
        <end position="411"/>
    </location>
</feature>
<reference evidence="5 6" key="1">
    <citation type="journal article" date="2008" name="Nature">
        <title>The Trichoplax genome and the nature of placozoans.</title>
        <authorList>
            <person name="Srivastava M."/>
            <person name="Begovic E."/>
            <person name="Chapman J."/>
            <person name="Putnam N.H."/>
            <person name="Hellsten U."/>
            <person name="Kawashima T."/>
            <person name="Kuo A."/>
            <person name="Mitros T."/>
            <person name="Salamov A."/>
            <person name="Carpenter M.L."/>
            <person name="Signorovitch A.Y."/>
            <person name="Moreno M.A."/>
            <person name="Kamm K."/>
            <person name="Grimwood J."/>
            <person name="Schmutz J."/>
            <person name="Shapiro H."/>
            <person name="Grigoriev I.V."/>
            <person name="Buss L.W."/>
            <person name="Schierwater B."/>
            <person name="Dellaporta S.L."/>
            <person name="Rokhsar D.S."/>
        </authorList>
    </citation>
    <scope>NUCLEOTIDE SEQUENCE [LARGE SCALE GENOMIC DNA]</scope>
    <source>
        <strain evidence="5 6">Grell-BS-1999</strain>
    </source>
</reference>
<dbReference type="SMART" id="SM00042">
    <property type="entry name" value="CUB"/>
    <property type="match status" value="2"/>
</dbReference>
<evidence type="ECO:0000256" key="1">
    <source>
        <dbReference type="ARBA" id="ARBA00023157"/>
    </source>
</evidence>
<dbReference type="InParanoid" id="B3RZW6"/>
<feature type="disulfide bond" evidence="2">
    <location>
        <begin position="380"/>
        <end position="390"/>
    </location>
</feature>
<evidence type="ECO:0000313" key="6">
    <source>
        <dbReference type="Proteomes" id="UP000009022"/>
    </source>
</evidence>
<feature type="domain" description="CUB" evidence="3">
    <location>
        <begin position="669"/>
        <end position="788"/>
    </location>
</feature>
<keyword evidence="6" id="KW-1185">Reference proteome</keyword>
<feature type="disulfide bond" evidence="2">
    <location>
        <begin position="441"/>
        <end position="450"/>
    </location>
</feature>